<accession>A0A7C3UZG2</accession>
<dbReference type="SUPFAM" id="SSF51316">
    <property type="entry name" value="Mss4-like"/>
    <property type="match status" value="1"/>
</dbReference>
<gene>
    <name evidence="9" type="primary">msrB</name>
    <name evidence="9" type="ORF">ENW96_12700</name>
</gene>
<sequence>MIEKLIRTEAEWRKLLPPAAYHVLREKGTEPAFSSPLHDNKAQGVYYCAACDLDLFSSEAKFDSGTGWPSFWQPIDDHVYTKPDNSFFMKRTEVLCARCDSHLGHVFNDGPPPTGLRYCLNGLALKFRPAGEERLK</sequence>
<evidence type="ECO:0000256" key="4">
    <source>
        <dbReference type="ARBA" id="ARBA00022723"/>
    </source>
</evidence>
<evidence type="ECO:0000313" key="9">
    <source>
        <dbReference type="EMBL" id="HGF35217.1"/>
    </source>
</evidence>
<keyword evidence="5" id="KW-0862">Zinc</keyword>
<keyword evidence="6 9" id="KW-0560">Oxidoreductase</keyword>
<dbReference type="GO" id="GO:0046872">
    <property type="term" value="F:metal ion binding"/>
    <property type="evidence" value="ECO:0007669"/>
    <property type="project" value="UniProtKB-KW"/>
</dbReference>
<dbReference type="Gene3D" id="2.170.150.20">
    <property type="entry name" value="Peptide methionine sulfoxide reductase"/>
    <property type="match status" value="1"/>
</dbReference>
<dbReference type="GO" id="GO:0033743">
    <property type="term" value="F:peptide-methionine (R)-S-oxide reductase activity"/>
    <property type="evidence" value="ECO:0007669"/>
    <property type="project" value="UniProtKB-EC"/>
</dbReference>
<dbReference type="NCBIfam" id="TIGR00357">
    <property type="entry name" value="peptide-methionine (R)-S-oxide reductase MsrB"/>
    <property type="match status" value="1"/>
</dbReference>
<protein>
    <recommendedName>
        <fullName evidence="3">peptide-methionine (R)-S-oxide reductase</fullName>
        <ecNumber evidence="3">1.8.4.12</ecNumber>
    </recommendedName>
</protein>
<dbReference type="FunFam" id="2.170.150.20:FF:000001">
    <property type="entry name" value="Peptide methionine sulfoxide reductase MsrB"/>
    <property type="match status" value="1"/>
</dbReference>
<evidence type="ECO:0000256" key="7">
    <source>
        <dbReference type="ARBA" id="ARBA00048488"/>
    </source>
</evidence>
<proteinExistence type="inferred from homology"/>
<evidence type="ECO:0000256" key="3">
    <source>
        <dbReference type="ARBA" id="ARBA00012499"/>
    </source>
</evidence>
<comment type="similarity">
    <text evidence="2">Belongs to the MsrB Met sulfoxide reductase family.</text>
</comment>
<comment type="caution">
    <text evidence="9">The sequence shown here is derived from an EMBL/GenBank/DDBJ whole genome shotgun (WGS) entry which is preliminary data.</text>
</comment>
<comment type="catalytic activity">
    <reaction evidence="7">
        <text>L-methionyl-[protein] + [thioredoxin]-disulfide + H2O = L-methionyl-(R)-S-oxide-[protein] + [thioredoxin]-dithiol</text>
        <dbReference type="Rhea" id="RHEA:24164"/>
        <dbReference type="Rhea" id="RHEA-COMP:10698"/>
        <dbReference type="Rhea" id="RHEA-COMP:10700"/>
        <dbReference type="Rhea" id="RHEA-COMP:12313"/>
        <dbReference type="Rhea" id="RHEA-COMP:12314"/>
        <dbReference type="ChEBI" id="CHEBI:15377"/>
        <dbReference type="ChEBI" id="CHEBI:16044"/>
        <dbReference type="ChEBI" id="CHEBI:29950"/>
        <dbReference type="ChEBI" id="CHEBI:45764"/>
        <dbReference type="ChEBI" id="CHEBI:50058"/>
        <dbReference type="EC" id="1.8.4.12"/>
    </reaction>
</comment>
<dbReference type="GO" id="GO:0005737">
    <property type="term" value="C:cytoplasm"/>
    <property type="evidence" value="ECO:0007669"/>
    <property type="project" value="TreeGrafter"/>
</dbReference>
<evidence type="ECO:0000259" key="8">
    <source>
        <dbReference type="PROSITE" id="PS51790"/>
    </source>
</evidence>
<evidence type="ECO:0000256" key="1">
    <source>
        <dbReference type="ARBA" id="ARBA00001947"/>
    </source>
</evidence>
<name>A0A7C3UZG2_9BACT</name>
<feature type="domain" description="MsrB" evidence="8">
    <location>
        <begin position="9"/>
        <end position="130"/>
    </location>
</feature>
<dbReference type="PANTHER" id="PTHR10173:SF52">
    <property type="entry name" value="METHIONINE-R-SULFOXIDE REDUCTASE B1"/>
    <property type="match status" value="1"/>
</dbReference>
<dbReference type="PROSITE" id="PS51790">
    <property type="entry name" value="MSRB"/>
    <property type="match status" value="1"/>
</dbReference>
<dbReference type="InterPro" id="IPR011057">
    <property type="entry name" value="Mss4-like_sf"/>
</dbReference>
<evidence type="ECO:0000256" key="2">
    <source>
        <dbReference type="ARBA" id="ARBA00007174"/>
    </source>
</evidence>
<dbReference type="InterPro" id="IPR002579">
    <property type="entry name" value="Met_Sox_Rdtase_MsrB_dom"/>
</dbReference>
<dbReference type="Pfam" id="PF01641">
    <property type="entry name" value="SelR"/>
    <property type="match status" value="1"/>
</dbReference>
<dbReference type="PANTHER" id="PTHR10173">
    <property type="entry name" value="METHIONINE SULFOXIDE REDUCTASE"/>
    <property type="match status" value="1"/>
</dbReference>
<evidence type="ECO:0000256" key="5">
    <source>
        <dbReference type="ARBA" id="ARBA00022833"/>
    </source>
</evidence>
<organism evidence="9">
    <name type="scientific">Desulfobacca acetoxidans</name>
    <dbReference type="NCBI Taxonomy" id="60893"/>
    <lineage>
        <taxon>Bacteria</taxon>
        <taxon>Pseudomonadati</taxon>
        <taxon>Thermodesulfobacteriota</taxon>
        <taxon>Desulfobaccia</taxon>
        <taxon>Desulfobaccales</taxon>
        <taxon>Desulfobaccaceae</taxon>
        <taxon>Desulfobacca</taxon>
    </lineage>
</organism>
<dbReference type="AlphaFoldDB" id="A0A7C3UZG2"/>
<dbReference type="EMBL" id="DTMF01000308">
    <property type="protein sequence ID" value="HGF35217.1"/>
    <property type="molecule type" value="Genomic_DNA"/>
</dbReference>
<dbReference type="InterPro" id="IPR028427">
    <property type="entry name" value="Met_Sox_Rdtase_MsrB"/>
</dbReference>
<reference evidence="9" key="1">
    <citation type="journal article" date="2020" name="mSystems">
        <title>Genome- and Community-Level Interaction Insights into Carbon Utilization and Element Cycling Functions of Hydrothermarchaeota in Hydrothermal Sediment.</title>
        <authorList>
            <person name="Zhou Z."/>
            <person name="Liu Y."/>
            <person name="Xu W."/>
            <person name="Pan J."/>
            <person name="Luo Z.H."/>
            <person name="Li M."/>
        </authorList>
    </citation>
    <scope>NUCLEOTIDE SEQUENCE [LARGE SCALE GENOMIC DNA]</scope>
    <source>
        <strain evidence="9">SpSt-897</strain>
    </source>
</reference>
<comment type="cofactor">
    <cofactor evidence="1">
        <name>Zn(2+)</name>
        <dbReference type="ChEBI" id="CHEBI:29105"/>
    </cofactor>
</comment>
<dbReference type="GO" id="GO:0030091">
    <property type="term" value="P:protein repair"/>
    <property type="evidence" value="ECO:0007669"/>
    <property type="project" value="InterPro"/>
</dbReference>
<evidence type="ECO:0000256" key="6">
    <source>
        <dbReference type="ARBA" id="ARBA00023002"/>
    </source>
</evidence>
<dbReference type="EC" id="1.8.4.12" evidence="3"/>
<keyword evidence="4" id="KW-0479">Metal-binding</keyword>
<dbReference type="GO" id="GO:0006979">
    <property type="term" value="P:response to oxidative stress"/>
    <property type="evidence" value="ECO:0007669"/>
    <property type="project" value="InterPro"/>
</dbReference>